<gene>
    <name evidence="2" type="ORF">LTR97_009755</name>
</gene>
<dbReference type="EMBL" id="JAVRQU010000016">
    <property type="protein sequence ID" value="KAK5694134.1"/>
    <property type="molecule type" value="Genomic_DNA"/>
</dbReference>
<dbReference type="AlphaFoldDB" id="A0AAN7VVH0"/>
<organism evidence="2 3">
    <name type="scientific">Elasticomyces elasticus</name>
    <dbReference type="NCBI Taxonomy" id="574655"/>
    <lineage>
        <taxon>Eukaryota</taxon>
        <taxon>Fungi</taxon>
        <taxon>Dikarya</taxon>
        <taxon>Ascomycota</taxon>
        <taxon>Pezizomycotina</taxon>
        <taxon>Dothideomycetes</taxon>
        <taxon>Dothideomycetidae</taxon>
        <taxon>Mycosphaerellales</taxon>
        <taxon>Teratosphaeriaceae</taxon>
        <taxon>Elasticomyces</taxon>
    </lineage>
</organism>
<feature type="region of interest" description="Disordered" evidence="1">
    <location>
        <begin position="81"/>
        <end position="104"/>
    </location>
</feature>
<feature type="region of interest" description="Disordered" evidence="1">
    <location>
        <begin position="307"/>
        <end position="368"/>
    </location>
</feature>
<name>A0AAN7VVH0_9PEZI</name>
<feature type="compositionally biased region" description="Acidic residues" evidence="1">
    <location>
        <begin position="192"/>
        <end position="202"/>
    </location>
</feature>
<feature type="region of interest" description="Disordered" evidence="1">
    <location>
        <begin position="155"/>
        <end position="266"/>
    </location>
</feature>
<accession>A0AAN7VVH0</accession>
<feature type="compositionally biased region" description="Basic and acidic residues" evidence="1">
    <location>
        <begin position="155"/>
        <end position="180"/>
    </location>
</feature>
<protein>
    <submittedName>
        <fullName evidence="2">Uncharacterized protein</fullName>
    </submittedName>
</protein>
<feature type="compositionally biased region" description="Low complexity" evidence="1">
    <location>
        <begin position="28"/>
        <end position="37"/>
    </location>
</feature>
<evidence type="ECO:0000256" key="1">
    <source>
        <dbReference type="SAM" id="MobiDB-lite"/>
    </source>
</evidence>
<reference evidence="2" key="1">
    <citation type="submission" date="2023-08" db="EMBL/GenBank/DDBJ databases">
        <title>Black Yeasts Isolated from many extreme environments.</title>
        <authorList>
            <person name="Coleine C."/>
            <person name="Stajich J.E."/>
            <person name="Selbmann L."/>
        </authorList>
    </citation>
    <scope>NUCLEOTIDE SEQUENCE</scope>
    <source>
        <strain evidence="2">CCFEE 5810</strain>
    </source>
</reference>
<feature type="region of interest" description="Disordered" evidence="1">
    <location>
        <begin position="1"/>
        <end position="67"/>
    </location>
</feature>
<evidence type="ECO:0000313" key="2">
    <source>
        <dbReference type="EMBL" id="KAK5694134.1"/>
    </source>
</evidence>
<feature type="compositionally biased region" description="Basic and acidic residues" evidence="1">
    <location>
        <begin position="203"/>
        <end position="224"/>
    </location>
</feature>
<proteinExistence type="predicted"/>
<sequence length="368" mass="39674">MPTLKIKPPRPPNDRNSSSSPAQQTDTAPPAGSFTFSAPPPASIPSTAFAANPTRHSSIAPDYSPITPKVQPILPLTQYGAARFMPPAETNTTEQPPPDVSHAAIPPAQYIRQPAPLPFSSEDSTDAIALRAAISALQFQKKKAVDDLRTLEVKKKDALEHPRHFRNELVAGRMKERREQYGGVQAILDRSDSEDEDSDEGEKDATAGAERETSQEPENVERPAEVPGSQPSRPGTGVPATKPLDPAPSKPLPDFSNIPGPQDIVRMPPVNWEKYHIVGSALDQMHEQQRRWPGSSFAYGEERAREHSVAAPYSPFEDLLAGDGEEGERKDSAGGLVGSGAVSVAQTPTVSEHPMNTRRAHKAQGPAP</sequence>
<dbReference type="Proteomes" id="UP001310594">
    <property type="component" value="Unassembled WGS sequence"/>
</dbReference>
<evidence type="ECO:0000313" key="3">
    <source>
        <dbReference type="Proteomes" id="UP001310594"/>
    </source>
</evidence>
<comment type="caution">
    <text evidence="2">The sequence shown here is derived from an EMBL/GenBank/DDBJ whole genome shotgun (WGS) entry which is preliminary data.</text>
</comment>